<keyword evidence="1" id="KW-0808">Transferase</keyword>
<evidence type="ECO:0000259" key="2">
    <source>
        <dbReference type="Pfam" id="PF01171"/>
    </source>
</evidence>
<organism evidence="3 4">
    <name type="scientific">Anaeromicropila herbilytica</name>
    <dbReference type="NCBI Taxonomy" id="2785025"/>
    <lineage>
        <taxon>Bacteria</taxon>
        <taxon>Bacillati</taxon>
        <taxon>Bacillota</taxon>
        <taxon>Clostridia</taxon>
        <taxon>Lachnospirales</taxon>
        <taxon>Lachnospiraceae</taxon>
        <taxon>Anaeromicropila</taxon>
    </lineage>
</organism>
<dbReference type="EMBL" id="AP024169">
    <property type="protein sequence ID" value="BCN30480.1"/>
    <property type="molecule type" value="Genomic_DNA"/>
</dbReference>
<dbReference type="GO" id="GO:0008033">
    <property type="term" value="P:tRNA processing"/>
    <property type="evidence" value="ECO:0007669"/>
    <property type="project" value="InterPro"/>
</dbReference>
<keyword evidence="4" id="KW-1185">Reference proteome</keyword>
<dbReference type="CDD" id="cd24138">
    <property type="entry name" value="TtcA-like"/>
    <property type="match status" value="1"/>
</dbReference>
<evidence type="ECO:0000313" key="3">
    <source>
        <dbReference type="EMBL" id="BCN30480.1"/>
    </source>
</evidence>
<dbReference type="InterPro" id="IPR035107">
    <property type="entry name" value="tRNA_thiolation_TtcA_Ctu1"/>
</dbReference>
<dbReference type="InterPro" id="IPR014729">
    <property type="entry name" value="Rossmann-like_a/b/a_fold"/>
</dbReference>
<dbReference type="PANTHER" id="PTHR43686">
    <property type="entry name" value="SULFURTRANSFERASE-RELATED"/>
    <property type="match status" value="1"/>
</dbReference>
<dbReference type="InterPro" id="IPR011063">
    <property type="entry name" value="TilS/TtcA_N"/>
</dbReference>
<gene>
    <name evidence="3" type="ORF">bsdtb5_17750</name>
</gene>
<dbReference type="Gene3D" id="3.40.50.620">
    <property type="entry name" value="HUPs"/>
    <property type="match status" value="1"/>
</dbReference>
<dbReference type="SUPFAM" id="SSF52402">
    <property type="entry name" value="Adenine nucleotide alpha hydrolases-like"/>
    <property type="match status" value="1"/>
</dbReference>
<feature type="domain" description="tRNA(Ile)-lysidine/2-thiocytidine synthase N-terminal" evidence="2">
    <location>
        <begin position="38"/>
        <end position="204"/>
    </location>
</feature>
<dbReference type="RefSeq" id="WP_271715696.1">
    <property type="nucleotide sequence ID" value="NZ_AP024169.1"/>
</dbReference>
<accession>A0A7R7EKI7</accession>
<dbReference type="AlphaFoldDB" id="A0A7R7EKI7"/>
<reference evidence="3 4" key="1">
    <citation type="submission" date="2020-11" db="EMBL/GenBank/DDBJ databases">
        <title>Draft genome sequencing of a Lachnospiraceae strain isolated from anoxic soil subjected to BSD treatment.</title>
        <authorList>
            <person name="Uek A."/>
            <person name="Tonouchi A."/>
        </authorList>
    </citation>
    <scope>NUCLEOTIDE SEQUENCE [LARGE SCALE GENOMIC DNA]</scope>
    <source>
        <strain evidence="3 4">TB5</strain>
    </source>
</reference>
<evidence type="ECO:0000313" key="4">
    <source>
        <dbReference type="Proteomes" id="UP000595897"/>
    </source>
</evidence>
<dbReference type="PIRSF" id="PIRSF004976">
    <property type="entry name" value="ATPase_YdaO"/>
    <property type="match status" value="1"/>
</dbReference>
<protein>
    <submittedName>
        <fullName evidence="3">PP-loop family protein</fullName>
    </submittedName>
</protein>
<name>A0A7R7EKI7_9FIRM</name>
<dbReference type="PANTHER" id="PTHR43686:SF1">
    <property type="entry name" value="AMINOTRAN_5 DOMAIN-CONTAINING PROTEIN"/>
    <property type="match status" value="1"/>
</dbReference>
<dbReference type="KEGG" id="ahb:bsdtb5_17750"/>
<dbReference type="Pfam" id="PF01171">
    <property type="entry name" value="ATP_bind_3"/>
    <property type="match status" value="1"/>
</dbReference>
<proteinExistence type="predicted"/>
<evidence type="ECO:0000256" key="1">
    <source>
        <dbReference type="ARBA" id="ARBA00022679"/>
    </source>
</evidence>
<dbReference type="GO" id="GO:0016740">
    <property type="term" value="F:transferase activity"/>
    <property type="evidence" value="ECO:0007669"/>
    <property type="project" value="UniProtKB-KW"/>
</dbReference>
<dbReference type="Proteomes" id="UP000595897">
    <property type="component" value="Chromosome"/>
</dbReference>
<sequence>MEKYKDIERSIIKRYRKEIWSKFVKGVKEYDLIQEGDKIAVCISGGKDSMLLAKCMQELQRHGKFHFELVFLVMNPGYNDFNRDLIIENAKYLNIPITMFETDIFNIVAEVDESPCYLCARMRRGYLYRHAKELGCNKIALGHHFDDVIETTLMSMLYNGQFKTMMPKLHSTNFEGMELIRPLYLVKEDDIISWRRSNDLNFIQCACRLTENCMLGDAGMGSKRAEMKALVKKFRQQSSIIDMNIFRSVHNVNLNTIIGYKKNGVEHSFIEEYESQVDDAE</sequence>